<dbReference type="eggNOG" id="COG2200">
    <property type="taxonomic scope" value="Bacteria"/>
</dbReference>
<dbReference type="InterPro" id="IPR035919">
    <property type="entry name" value="EAL_sf"/>
</dbReference>
<dbReference type="PANTHER" id="PTHR33121:SF76">
    <property type="entry name" value="SIGNALING PROTEIN"/>
    <property type="match status" value="1"/>
</dbReference>
<dbReference type="CDD" id="cd01948">
    <property type="entry name" value="EAL"/>
    <property type="match status" value="1"/>
</dbReference>
<dbReference type="EMBL" id="CP001854">
    <property type="protein sequence ID" value="ADB51562.1"/>
    <property type="molecule type" value="Genomic_DNA"/>
</dbReference>
<dbReference type="GO" id="GO:0071111">
    <property type="term" value="F:cyclic-guanylate-specific phosphodiesterase activity"/>
    <property type="evidence" value="ECO:0007669"/>
    <property type="project" value="InterPro"/>
</dbReference>
<dbReference type="KEGG" id="cwo:Cwoe_3143"/>
<sequence length="425" mass="45853">MEIGGWEAQATVAGGLDELLRLGQVRTAFQPIVDLETGRLFGFEALSRGPEGSDLEQPDRLFAAARADDRLAALDSLCQVTALASAEAHAIQSPLTLFVNVEPDSACFGSLPHVGRGVRGIIELTERTLTSRLAELLPAVRSARERGWGIALDDIGADTRSLALMPLLRPDVIKLDLRLVQTQPTPEIAAIAGAVGAQAERTGATVLAEGIETEEQAQYARALGATLGQGYLFGRPTSVPKRTQSTEVPVPIHTTALPYTWRTPFELASSRCRIRHGTIGLLASISRELERQAVRNRRSSLLISSFPGVDRWMTQMNEVYADLARELAFAAVLAVGVPPEPFPGVKGVNIHEGDPVSGTWNVIVVSAHSASMVVAKERPRDGAAEQEFDFIVSYDRDLIVECAQALMLRIARLSRPRASDAMVLA</sequence>
<protein>
    <submittedName>
        <fullName evidence="2">Diguanylate phosphodiesterase</fullName>
    </submittedName>
</protein>
<dbReference type="InterPro" id="IPR050706">
    <property type="entry name" value="Cyclic-di-GMP_PDE-like"/>
</dbReference>
<dbReference type="OrthoDB" id="3278016at2"/>
<dbReference type="RefSeq" id="WP_012934613.1">
    <property type="nucleotide sequence ID" value="NC_013739.1"/>
</dbReference>
<dbReference type="Pfam" id="PF10069">
    <property type="entry name" value="DICT"/>
    <property type="match status" value="1"/>
</dbReference>
<dbReference type="AlphaFoldDB" id="D3FDU6"/>
<evidence type="ECO:0000313" key="3">
    <source>
        <dbReference type="Proteomes" id="UP000008229"/>
    </source>
</evidence>
<organism evidence="2 3">
    <name type="scientific">Conexibacter woesei (strain DSM 14684 / CCUG 47730 / CIP 108061 / JCM 11494 / NBRC 100937 / ID131577)</name>
    <dbReference type="NCBI Taxonomy" id="469383"/>
    <lineage>
        <taxon>Bacteria</taxon>
        <taxon>Bacillati</taxon>
        <taxon>Actinomycetota</taxon>
        <taxon>Thermoleophilia</taxon>
        <taxon>Solirubrobacterales</taxon>
        <taxon>Conexibacteraceae</taxon>
        <taxon>Conexibacter</taxon>
    </lineage>
</organism>
<dbReference type="Proteomes" id="UP000008229">
    <property type="component" value="Chromosome"/>
</dbReference>
<dbReference type="InterPro" id="IPR019278">
    <property type="entry name" value="DICT_dom"/>
</dbReference>
<name>D3FDU6_CONWI</name>
<evidence type="ECO:0000313" key="2">
    <source>
        <dbReference type="EMBL" id="ADB51562.1"/>
    </source>
</evidence>
<dbReference type="SUPFAM" id="SSF141868">
    <property type="entry name" value="EAL domain-like"/>
    <property type="match status" value="1"/>
</dbReference>
<keyword evidence="3" id="KW-1185">Reference proteome</keyword>
<dbReference type="PROSITE" id="PS50883">
    <property type="entry name" value="EAL"/>
    <property type="match status" value="1"/>
</dbReference>
<proteinExistence type="predicted"/>
<reference evidence="3" key="2">
    <citation type="submission" date="2010-01" db="EMBL/GenBank/DDBJ databases">
        <title>The complete genome of Conexibacter woesei DSM 14684.</title>
        <authorList>
            <consortium name="US DOE Joint Genome Institute (JGI-PGF)"/>
            <person name="Lucas S."/>
            <person name="Copeland A."/>
            <person name="Lapidus A."/>
            <person name="Glavina del Rio T."/>
            <person name="Dalin E."/>
            <person name="Tice H."/>
            <person name="Bruce D."/>
            <person name="Goodwin L."/>
            <person name="Pitluck S."/>
            <person name="Kyrpides N."/>
            <person name="Mavromatis K."/>
            <person name="Ivanova N."/>
            <person name="Mikhailova N."/>
            <person name="Chertkov O."/>
            <person name="Brettin T."/>
            <person name="Detter J.C."/>
            <person name="Han C."/>
            <person name="Larimer F."/>
            <person name="Land M."/>
            <person name="Hauser L."/>
            <person name="Markowitz V."/>
            <person name="Cheng J.-F."/>
            <person name="Hugenholtz P."/>
            <person name="Woyke T."/>
            <person name="Wu D."/>
            <person name="Pukall R."/>
            <person name="Steenblock K."/>
            <person name="Schneider S."/>
            <person name="Klenk H.-P."/>
            <person name="Eisen J.A."/>
        </authorList>
    </citation>
    <scope>NUCLEOTIDE SEQUENCE [LARGE SCALE GENOMIC DNA]</scope>
    <source>
        <strain evidence="3">DSM 14684 / CIP 108061 / JCM 11494 / NBRC 100937 / ID131577</strain>
    </source>
</reference>
<dbReference type="SMART" id="SM00052">
    <property type="entry name" value="EAL"/>
    <property type="match status" value="1"/>
</dbReference>
<accession>D3FDU6</accession>
<evidence type="ECO:0000259" key="1">
    <source>
        <dbReference type="PROSITE" id="PS50883"/>
    </source>
</evidence>
<feature type="domain" description="EAL" evidence="1">
    <location>
        <begin position="9"/>
        <end position="250"/>
    </location>
</feature>
<dbReference type="PANTHER" id="PTHR33121">
    <property type="entry name" value="CYCLIC DI-GMP PHOSPHODIESTERASE PDEF"/>
    <property type="match status" value="1"/>
</dbReference>
<dbReference type="Pfam" id="PF00563">
    <property type="entry name" value="EAL"/>
    <property type="match status" value="1"/>
</dbReference>
<dbReference type="eggNOG" id="COG4250">
    <property type="taxonomic scope" value="Bacteria"/>
</dbReference>
<dbReference type="InterPro" id="IPR001633">
    <property type="entry name" value="EAL_dom"/>
</dbReference>
<gene>
    <name evidence="2" type="ordered locus">Cwoe_3143</name>
</gene>
<reference evidence="2 3" key="1">
    <citation type="journal article" date="2010" name="Stand. Genomic Sci.">
        <title>Complete genome sequence of Conexibacter woesei type strain (ID131577).</title>
        <authorList>
            <person name="Pukall R."/>
            <person name="Lapidus A."/>
            <person name="Glavina Del Rio T."/>
            <person name="Copeland A."/>
            <person name="Tice H."/>
            <person name="Cheng J.-F."/>
            <person name="Lucas S."/>
            <person name="Chen F."/>
            <person name="Nolan M."/>
            <person name="Bruce D."/>
            <person name="Goodwin L."/>
            <person name="Pitluck S."/>
            <person name="Mavromatis K."/>
            <person name="Ivanova N."/>
            <person name="Ovchinnikova G."/>
            <person name="Pati A."/>
            <person name="Chen A."/>
            <person name="Palaniappan K."/>
            <person name="Land M."/>
            <person name="Hauser L."/>
            <person name="Chang Y.-J."/>
            <person name="Jeffries C.D."/>
            <person name="Chain P."/>
            <person name="Meincke L."/>
            <person name="Sims D."/>
            <person name="Brettin T."/>
            <person name="Detter J.C."/>
            <person name="Rohde M."/>
            <person name="Goeker M."/>
            <person name="Bristow J."/>
            <person name="Eisen J.A."/>
            <person name="Markowitz V."/>
            <person name="Kyrpides N.C."/>
            <person name="Klenk H.-P."/>
            <person name="Hugenholtz P."/>
        </authorList>
    </citation>
    <scope>NUCLEOTIDE SEQUENCE [LARGE SCALE GENOMIC DNA]</scope>
    <source>
        <strain evidence="3">DSM 14684 / CIP 108061 / JCM 11494 / NBRC 100937 / ID131577</strain>
    </source>
</reference>
<dbReference type="STRING" id="469383.Cwoe_3143"/>
<dbReference type="HOGENOM" id="CLU_031868_0_0_11"/>
<dbReference type="Gene3D" id="3.20.20.450">
    <property type="entry name" value="EAL domain"/>
    <property type="match status" value="1"/>
</dbReference>